<evidence type="ECO:0000313" key="2">
    <source>
        <dbReference type="EMBL" id="KAG2284633.1"/>
    </source>
</evidence>
<sequence>MTVDSDPSLVPVSVVTGDPSAVLPEGPVVTLPDPLLPLIPPPSLSPLITPSVTSLNDDGVILTPPPSPFADDEPSPTLPSDVIFDISHFDLHHPPETITHLLALPAVHHSRPVILKTQRKPSLSSKSLLSLNPFACLSSISSDLSPLPDPPTPSPPSSSLTTPAVGSFLETGENNNL</sequence>
<gene>
    <name evidence="2" type="ORF">Bca52824_055853</name>
</gene>
<keyword evidence="3" id="KW-1185">Reference proteome</keyword>
<accession>A0A8X7R8E0</accession>
<reference evidence="2 3" key="1">
    <citation type="submission" date="2020-02" db="EMBL/GenBank/DDBJ databases">
        <authorList>
            <person name="Ma Q."/>
            <person name="Huang Y."/>
            <person name="Song X."/>
            <person name="Pei D."/>
        </authorList>
    </citation>
    <scope>NUCLEOTIDE SEQUENCE [LARGE SCALE GENOMIC DNA]</scope>
    <source>
        <strain evidence="2">Sxm20200214</strain>
        <tissue evidence="2">Leaf</tissue>
    </source>
</reference>
<dbReference type="EMBL" id="JAAMPC010000011">
    <property type="protein sequence ID" value="KAG2284633.1"/>
    <property type="molecule type" value="Genomic_DNA"/>
</dbReference>
<protein>
    <submittedName>
        <fullName evidence="2">Uncharacterized protein</fullName>
    </submittedName>
</protein>
<comment type="caution">
    <text evidence="2">The sequence shown here is derived from an EMBL/GenBank/DDBJ whole genome shotgun (WGS) entry which is preliminary data.</text>
</comment>
<proteinExistence type="predicted"/>
<name>A0A8X7R8E0_BRACI</name>
<evidence type="ECO:0000313" key="3">
    <source>
        <dbReference type="Proteomes" id="UP000886595"/>
    </source>
</evidence>
<feature type="region of interest" description="Disordered" evidence="1">
    <location>
        <begin position="143"/>
        <end position="177"/>
    </location>
</feature>
<dbReference type="Proteomes" id="UP000886595">
    <property type="component" value="Unassembled WGS sequence"/>
</dbReference>
<organism evidence="2 3">
    <name type="scientific">Brassica carinata</name>
    <name type="common">Ethiopian mustard</name>
    <name type="synonym">Abyssinian cabbage</name>
    <dbReference type="NCBI Taxonomy" id="52824"/>
    <lineage>
        <taxon>Eukaryota</taxon>
        <taxon>Viridiplantae</taxon>
        <taxon>Streptophyta</taxon>
        <taxon>Embryophyta</taxon>
        <taxon>Tracheophyta</taxon>
        <taxon>Spermatophyta</taxon>
        <taxon>Magnoliopsida</taxon>
        <taxon>eudicotyledons</taxon>
        <taxon>Gunneridae</taxon>
        <taxon>Pentapetalae</taxon>
        <taxon>rosids</taxon>
        <taxon>malvids</taxon>
        <taxon>Brassicales</taxon>
        <taxon>Brassicaceae</taxon>
        <taxon>Brassiceae</taxon>
        <taxon>Brassica</taxon>
    </lineage>
</organism>
<feature type="compositionally biased region" description="Pro residues" evidence="1">
    <location>
        <begin position="147"/>
        <end position="156"/>
    </location>
</feature>
<dbReference type="AlphaFoldDB" id="A0A8X7R8E0"/>
<evidence type="ECO:0000256" key="1">
    <source>
        <dbReference type="SAM" id="MobiDB-lite"/>
    </source>
</evidence>